<evidence type="ECO:0000256" key="1">
    <source>
        <dbReference type="SAM" id="MobiDB-lite"/>
    </source>
</evidence>
<feature type="non-terminal residue" evidence="2">
    <location>
        <position position="260"/>
    </location>
</feature>
<evidence type="ECO:0000313" key="3">
    <source>
        <dbReference type="Proteomes" id="UP000051952"/>
    </source>
</evidence>
<dbReference type="EMBL" id="CYKH01000406">
    <property type="protein sequence ID" value="CUF79066.1"/>
    <property type="molecule type" value="Genomic_DNA"/>
</dbReference>
<name>A0A0S4IP58_BODSA</name>
<dbReference type="Proteomes" id="UP000051952">
    <property type="component" value="Unassembled WGS sequence"/>
</dbReference>
<accession>A0A0S4IP58</accession>
<feature type="region of interest" description="Disordered" evidence="1">
    <location>
        <begin position="112"/>
        <end position="135"/>
    </location>
</feature>
<gene>
    <name evidence="2" type="ORF">BSAL_65765</name>
</gene>
<feature type="region of interest" description="Disordered" evidence="1">
    <location>
        <begin position="199"/>
        <end position="231"/>
    </location>
</feature>
<reference evidence="3" key="1">
    <citation type="submission" date="2015-09" db="EMBL/GenBank/DDBJ databases">
        <authorList>
            <consortium name="Pathogen Informatics"/>
        </authorList>
    </citation>
    <scope>NUCLEOTIDE SEQUENCE [LARGE SCALE GENOMIC DNA]</scope>
    <source>
        <strain evidence="3">Lake Konstanz</strain>
    </source>
</reference>
<dbReference type="VEuPathDB" id="TriTrypDB:BSAL_65765"/>
<dbReference type="AlphaFoldDB" id="A0A0S4IP58"/>
<keyword evidence="3" id="KW-1185">Reference proteome</keyword>
<feature type="compositionally biased region" description="Polar residues" evidence="1">
    <location>
        <begin position="219"/>
        <end position="231"/>
    </location>
</feature>
<organism evidence="2 3">
    <name type="scientific">Bodo saltans</name>
    <name type="common">Flagellated protozoan</name>
    <dbReference type="NCBI Taxonomy" id="75058"/>
    <lineage>
        <taxon>Eukaryota</taxon>
        <taxon>Discoba</taxon>
        <taxon>Euglenozoa</taxon>
        <taxon>Kinetoplastea</taxon>
        <taxon>Metakinetoplastina</taxon>
        <taxon>Eubodonida</taxon>
        <taxon>Bodonidae</taxon>
        <taxon>Bodo</taxon>
    </lineage>
</organism>
<protein>
    <submittedName>
        <fullName evidence="2">Uncharacterized protein</fullName>
    </submittedName>
</protein>
<evidence type="ECO:0000313" key="2">
    <source>
        <dbReference type="EMBL" id="CUF79066.1"/>
    </source>
</evidence>
<sequence>MRTPRTTTGQSCEKGGSEQTIVSFSFTAIVWCESDTLVWCESDTLVWCENPSHDSFSTCGAASVVGLFQVPPWSVLLVRSCAHTPEHTEVGMFQDIVYRLFASHDEVVLLENSESSRRQGRPQRPRGQEGRSTTSRYWTMREYMDELIALHNKQQQQQKQNSGPEIMPLLHLVFCWDHESQKPRAAGYRRADVALELSKPKDGFEEEQRIEDDDDRQHQPSQLGGASVTPTTVADELLQSDVSFSDYDGHSSQGPLVNIA</sequence>
<proteinExistence type="predicted"/>